<comment type="caution">
    <text evidence="2">The sequence shown here is derived from an EMBL/GenBank/DDBJ whole genome shotgun (WGS) entry which is preliminary data.</text>
</comment>
<evidence type="ECO:0000313" key="2">
    <source>
        <dbReference type="EMBL" id="TWA90217.1"/>
    </source>
</evidence>
<proteinExistence type="predicted"/>
<reference evidence="2 3" key="1">
    <citation type="submission" date="2019-06" db="EMBL/GenBank/DDBJ databases">
        <title>Genomic Encyclopedia of Type Strains, Phase IV (KMG-V): Genome sequencing to study the core and pangenomes of soil and plant-associated prokaryotes.</title>
        <authorList>
            <person name="Whitman W."/>
        </authorList>
    </citation>
    <scope>NUCLEOTIDE SEQUENCE [LARGE SCALE GENOMIC DNA]</scope>
    <source>
        <strain evidence="2 3">BR 510</strain>
    </source>
</reference>
<protein>
    <submittedName>
        <fullName evidence="2">Uncharacterized protein</fullName>
    </submittedName>
</protein>
<feature type="region of interest" description="Disordered" evidence="1">
    <location>
        <begin position="102"/>
        <end position="136"/>
    </location>
</feature>
<accession>A0A560CZE4</accession>
<gene>
    <name evidence="2" type="ORF">FBZ96_11623</name>
</gene>
<dbReference type="AlphaFoldDB" id="A0A560CZE4"/>
<organism evidence="2 3">
    <name type="scientific">Bradyrhizobium stylosanthis</name>
    <dbReference type="NCBI Taxonomy" id="1803665"/>
    <lineage>
        <taxon>Bacteria</taxon>
        <taxon>Pseudomonadati</taxon>
        <taxon>Pseudomonadota</taxon>
        <taxon>Alphaproteobacteria</taxon>
        <taxon>Hyphomicrobiales</taxon>
        <taxon>Nitrobacteraceae</taxon>
        <taxon>Bradyrhizobium</taxon>
    </lineage>
</organism>
<name>A0A560CZE4_9BRAD</name>
<dbReference type="Proteomes" id="UP000319949">
    <property type="component" value="Unassembled WGS sequence"/>
</dbReference>
<keyword evidence="3" id="KW-1185">Reference proteome</keyword>
<evidence type="ECO:0000256" key="1">
    <source>
        <dbReference type="SAM" id="MobiDB-lite"/>
    </source>
</evidence>
<sequence length="136" mass="15103">MEIWNASSNDYSFVISFQSPTGPGFFGRLGYVASWRPLDLSRGAIRVLGSPLQSFAEAEDACNTMLTYLEDETDTESPDVWSAQCDNDCPNCGAPYVTPYKSEAAEESHDEYDRIPQRGVPSHVPRWQGHDDNGCC</sequence>
<feature type="compositionally biased region" description="Basic and acidic residues" evidence="1">
    <location>
        <begin position="103"/>
        <end position="116"/>
    </location>
</feature>
<dbReference type="EMBL" id="VITK01000016">
    <property type="protein sequence ID" value="TWA90217.1"/>
    <property type="molecule type" value="Genomic_DNA"/>
</dbReference>
<evidence type="ECO:0000313" key="3">
    <source>
        <dbReference type="Proteomes" id="UP000319949"/>
    </source>
</evidence>